<dbReference type="Pfam" id="PF07907">
    <property type="entry name" value="YibE_F"/>
    <property type="match status" value="1"/>
</dbReference>
<dbReference type="InterPro" id="IPR012507">
    <property type="entry name" value="YibE_F"/>
</dbReference>
<evidence type="ECO:0000256" key="1">
    <source>
        <dbReference type="SAM" id="Phobius"/>
    </source>
</evidence>
<dbReference type="PANTHER" id="PTHR41771:SF1">
    <property type="entry name" value="MEMBRANE PROTEIN"/>
    <property type="match status" value="1"/>
</dbReference>
<keyword evidence="1" id="KW-1133">Transmembrane helix</keyword>
<dbReference type="PANTHER" id="PTHR41771">
    <property type="entry name" value="MEMBRANE PROTEIN-RELATED"/>
    <property type="match status" value="1"/>
</dbReference>
<reference evidence="2" key="2">
    <citation type="journal article" date="2021" name="Microbiome">
        <title>Successional dynamics and alternative stable states in a saline activated sludge microbial community over 9 years.</title>
        <authorList>
            <person name="Wang Y."/>
            <person name="Ye J."/>
            <person name="Ju F."/>
            <person name="Liu L."/>
            <person name="Boyd J.A."/>
            <person name="Deng Y."/>
            <person name="Parks D.H."/>
            <person name="Jiang X."/>
            <person name="Yin X."/>
            <person name="Woodcroft B.J."/>
            <person name="Tyson G.W."/>
            <person name="Hugenholtz P."/>
            <person name="Polz M.F."/>
            <person name="Zhang T."/>
        </authorList>
    </citation>
    <scope>NUCLEOTIDE SEQUENCE</scope>
    <source>
        <strain evidence="2">HKST-UBA13</strain>
    </source>
</reference>
<feature type="non-terminal residue" evidence="2">
    <location>
        <position position="1"/>
    </location>
</feature>
<accession>A0A955IAS4</accession>
<dbReference type="Proteomes" id="UP000775877">
    <property type="component" value="Unassembled WGS sequence"/>
</dbReference>
<reference evidence="2" key="1">
    <citation type="submission" date="2020-04" db="EMBL/GenBank/DDBJ databases">
        <authorList>
            <person name="Zhang T."/>
        </authorList>
    </citation>
    <scope>NUCLEOTIDE SEQUENCE</scope>
    <source>
        <strain evidence="2">HKST-UBA13</strain>
    </source>
</reference>
<keyword evidence="1" id="KW-0812">Transmembrane</keyword>
<organism evidence="2 3">
    <name type="scientific">Candidatus Dojkabacteria bacterium</name>
    <dbReference type="NCBI Taxonomy" id="2099670"/>
    <lineage>
        <taxon>Bacteria</taxon>
        <taxon>Candidatus Dojkabacteria</taxon>
    </lineage>
</organism>
<feature type="transmembrane region" description="Helical" evidence="1">
    <location>
        <begin position="78"/>
        <end position="103"/>
    </location>
</feature>
<feature type="transmembrane region" description="Helical" evidence="1">
    <location>
        <begin position="36"/>
        <end position="58"/>
    </location>
</feature>
<evidence type="ECO:0000313" key="3">
    <source>
        <dbReference type="Proteomes" id="UP000775877"/>
    </source>
</evidence>
<gene>
    <name evidence="2" type="ORF">KC678_00895</name>
</gene>
<dbReference type="AlphaFoldDB" id="A0A955IAS4"/>
<comment type="caution">
    <text evidence="2">The sequence shown here is derived from an EMBL/GenBank/DDBJ whole genome shotgun (WGS) entry which is preliminary data.</text>
</comment>
<keyword evidence="1" id="KW-0472">Membrane</keyword>
<sequence length="119" mass="13268">ITISQSSIANQLKATNQKIQFNELFLRTLEVGKDHIASLVNTLILVYTSSSLPLLLLFMNTNSTFWETVNREVVAQEVIQTLIASIGLIIAVPISTLIAAYFISRQKHVESDDHSGHHH</sequence>
<protein>
    <submittedName>
        <fullName evidence="2">YibE/F family protein</fullName>
    </submittedName>
</protein>
<dbReference type="EMBL" id="JAGQLJ010000016">
    <property type="protein sequence ID" value="MCA9380802.1"/>
    <property type="molecule type" value="Genomic_DNA"/>
</dbReference>
<evidence type="ECO:0000313" key="2">
    <source>
        <dbReference type="EMBL" id="MCA9380802.1"/>
    </source>
</evidence>
<proteinExistence type="predicted"/>
<name>A0A955IAS4_9BACT</name>